<comment type="caution">
    <text evidence="2">The sequence shown here is derived from an EMBL/GenBank/DDBJ whole genome shotgun (WGS) entry which is preliminary data.</text>
</comment>
<dbReference type="InterPro" id="IPR043129">
    <property type="entry name" value="ATPase_NBD"/>
</dbReference>
<evidence type="ECO:0000313" key="2">
    <source>
        <dbReference type="EMBL" id="MBK1633037.1"/>
    </source>
</evidence>
<evidence type="ECO:0000259" key="1">
    <source>
        <dbReference type="SMART" id="SM00842"/>
    </source>
</evidence>
<dbReference type="Pfam" id="PF11104">
    <property type="entry name" value="PilM_2"/>
    <property type="match status" value="1"/>
</dbReference>
<dbReference type="CDD" id="cd24049">
    <property type="entry name" value="ASKHA_NBD_PilM"/>
    <property type="match status" value="1"/>
</dbReference>
<dbReference type="InterPro" id="IPR003494">
    <property type="entry name" value="SHS2_FtsA"/>
</dbReference>
<dbReference type="RefSeq" id="WP_200240983.1">
    <property type="nucleotide sequence ID" value="NZ_NRRV01000065.1"/>
</dbReference>
<reference evidence="2 3" key="1">
    <citation type="journal article" date="2020" name="Microorganisms">
        <title>Osmotic Adaptation and Compatible Solute Biosynthesis of Phototrophic Bacteria as Revealed from Genome Analyses.</title>
        <authorList>
            <person name="Imhoff J.F."/>
            <person name="Rahn T."/>
            <person name="Kunzel S."/>
            <person name="Keller A."/>
            <person name="Neulinger S.C."/>
        </authorList>
    </citation>
    <scope>NUCLEOTIDE SEQUENCE [LARGE SCALE GENOMIC DNA]</scope>
    <source>
        <strain evidence="2 3">DSM 6210</strain>
    </source>
</reference>
<dbReference type="Gene3D" id="3.30.420.40">
    <property type="match status" value="2"/>
</dbReference>
<dbReference type="InterPro" id="IPR050696">
    <property type="entry name" value="FtsA/MreB"/>
</dbReference>
<organism evidence="2 3">
    <name type="scientific">Thiohalocapsa halophila</name>
    <dbReference type="NCBI Taxonomy" id="69359"/>
    <lineage>
        <taxon>Bacteria</taxon>
        <taxon>Pseudomonadati</taxon>
        <taxon>Pseudomonadota</taxon>
        <taxon>Gammaproteobacteria</taxon>
        <taxon>Chromatiales</taxon>
        <taxon>Chromatiaceae</taxon>
        <taxon>Thiohalocapsa</taxon>
    </lineage>
</organism>
<gene>
    <name evidence="2" type="ORF">CKO31_20225</name>
</gene>
<dbReference type="Gene3D" id="3.30.1490.300">
    <property type="match status" value="1"/>
</dbReference>
<feature type="domain" description="SHS2" evidence="1">
    <location>
        <begin position="11"/>
        <end position="182"/>
    </location>
</feature>
<proteinExistence type="predicted"/>
<dbReference type="PANTHER" id="PTHR32432:SF3">
    <property type="entry name" value="ETHANOLAMINE UTILIZATION PROTEIN EUTJ"/>
    <property type="match status" value="1"/>
</dbReference>
<dbReference type="EMBL" id="NRRV01000065">
    <property type="protein sequence ID" value="MBK1633037.1"/>
    <property type="molecule type" value="Genomic_DNA"/>
</dbReference>
<dbReference type="PIRSF" id="PIRSF019169">
    <property type="entry name" value="PilM"/>
    <property type="match status" value="1"/>
</dbReference>
<accession>A0ABS1CM67</accession>
<dbReference type="InterPro" id="IPR005883">
    <property type="entry name" value="PilM"/>
</dbReference>
<dbReference type="PANTHER" id="PTHR32432">
    <property type="entry name" value="CELL DIVISION PROTEIN FTSA-RELATED"/>
    <property type="match status" value="1"/>
</dbReference>
<dbReference type="Proteomes" id="UP000748752">
    <property type="component" value="Unassembled WGS sequence"/>
</dbReference>
<sequence>MLGFARKQHSLLGVDISSTAVKLIELSQTAGTAAELYRVEALTIEPLPANAVVEKKISDINAVGQTIQRAVARAGSKTKRAACAVAGSAVITKVIAMAASLSDAEMEAQIQLEADQYIPYPLEEVNIDFDLIGPSASNPDMVDVLLAASRRENVDDRVAVLEVAGLTAAIVDVEAYAMENACSLLLGRFEDERQDQTVAVADVGATTTTLHVLHDGKIVYTREQNFGGNQLLDEVERRYGLARAQALERLEENRLPANFASEVLGPFKEALAQQIARSLQFFYSASTFNRTDQVMLCGGAARIDRIDELVEERLGFPVSVANPFAPMAVGPGADPEALAKAAPSMMIATGLALRAFD</sequence>
<keyword evidence="3" id="KW-1185">Reference proteome</keyword>
<dbReference type="NCBIfam" id="TIGR01175">
    <property type="entry name" value="pilM"/>
    <property type="match status" value="1"/>
</dbReference>
<evidence type="ECO:0000313" key="3">
    <source>
        <dbReference type="Proteomes" id="UP000748752"/>
    </source>
</evidence>
<name>A0ABS1CM67_9GAMM</name>
<protein>
    <submittedName>
        <fullName evidence="2">Pilus assembly protein PilM</fullName>
    </submittedName>
</protein>
<dbReference type="SUPFAM" id="SSF53067">
    <property type="entry name" value="Actin-like ATPase domain"/>
    <property type="match status" value="2"/>
</dbReference>
<dbReference type="SMART" id="SM00842">
    <property type="entry name" value="FtsA"/>
    <property type="match status" value="1"/>
</dbReference>